<reference evidence="2 3" key="1">
    <citation type="submission" date="2019-05" db="EMBL/GenBank/DDBJ databases">
        <authorList>
            <person name="Lee S.D."/>
        </authorList>
    </citation>
    <scope>NUCLEOTIDE SEQUENCE [LARGE SCALE GENOMIC DNA]</scope>
    <source>
        <strain evidence="2 3">YC2-7</strain>
    </source>
</reference>
<proteinExistence type="predicted"/>
<organism evidence="2 3">
    <name type="scientific">Antrihabitans stalactiti</name>
    <dbReference type="NCBI Taxonomy" id="2584121"/>
    <lineage>
        <taxon>Bacteria</taxon>
        <taxon>Bacillati</taxon>
        <taxon>Actinomycetota</taxon>
        <taxon>Actinomycetes</taxon>
        <taxon>Mycobacteriales</taxon>
        <taxon>Nocardiaceae</taxon>
        <taxon>Antrihabitans</taxon>
    </lineage>
</organism>
<dbReference type="PANTHER" id="PTHR43433">
    <property type="entry name" value="HYDROLASE, ALPHA/BETA FOLD FAMILY PROTEIN"/>
    <property type="match status" value="1"/>
</dbReference>
<dbReference type="InterPro" id="IPR050471">
    <property type="entry name" value="AB_hydrolase"/>
</dbReference>
<feature type="domain" description="Serine aminopeptidase S33" evidence="1">
    <location>
        <begin position="29"/>
        <end position="264"/>
    </location>
</feature>
<protein>
    <submittedName>
        <fullName evidence="2">Alpha/beta hydrolase</fullName>
    </submittedName>
</protein>
<gene>
    <name evidence="2" type="ORF">FGL95_20950</name>
</gene>
<dbReference type="SUPFAM" id="SSF53474">
    <property type="entry name" value="alpha/beta-Hydrolases"/>
    <property type="match status" value="1"/>
</dbReference>
<dbReference type="Gene3D" id="3.40.50.1820">
    <property type="entry name" value="alpha/beta hydrolase"/>
    <property type="match status" value="1"/>
</dbReference>
<sequence>MTKHLSNGEQLIDINDVELCIETFGDRTDPAILFIDGATASMLWFETELCEQIARGNRFVIRYDNRDTGRSTSYPPGQPGYRYSDFAADAVGILDALNIERAHVVCRSMSGGVGLMIGVDHPERVASLTFVSTSTGAEGLPPSTYELPPGTSVDPDPADSVAVVDFIVTSAQAGSGGSPYFDEKTTRALVEQDVARTRDIAATLGNHYAMSFDGSSRDFADITAPTLVVHGDHDPVLPLPHGFAVRDAIPGATLLVLEGAGHDLPAPLWGVFVPALLAHTDGGRA</sequence>
<dbReference type="GO" id="GO:0004806">
    <property type="term" value="F:triacylglycerol lipase activity"/>
    <property type="evidence" value="ECO:0007669"/>
    <property type="project" value="TreeGrafter"/>
</dbReference>
<keyword evidence="2" id="KW-0378">Hydrolase</keyword>
<dbReference type="EMBL" id="VCQU01000007">
    <property type="protein sequence ID" value="NMN97508.1"/>
    <property type="molecule type" value="Genomic_DNA"/>
</dbReference>
<dbReference type="Pfam" id="PF12146">
    <property type="entry name" value="Hydrolase_4"/>
    <property type="match status" value="1"/>
</dbReference>
<accession>A0A848KIB2</accession>
<evidence type="ECO:0000313" key="2">
    <source>
        <dbReference type="EMBL" id="NMN97508.1"/>
    </source>
</evidence>
<dbReference type="PANTHER" id="PTHR43433:SF5">
    <property type="entry name" value="AB HYDROLASE-1 DOMAIN-CONTAINING PROTEIN"/>
    <property type="match status" value="1"/>
</dbReference>
<name>A0A848KIB2_9NOCA</name>
<keyword evidence="3" id="KW-1185">Reference proteome</keyword>
<dbReference type="RefSeq" id="WP_169590412.1">
    <property type="nucleotide sequence ID" value="NZ_VCQU01000007.1"/>
</dbReference>
<evidence type="ECO:0000259" key="1">
    <source>
        <dbReference type="Pfam" id="PF12146"/>
    </source>
</evidence>
<evidence type="ECO:0000313" key="3">
    <source>
        <dbReference type="Proteomes" id="UP000535543"/>
    </source>
</evidence>
<dbReference type="InterPro" id="IPR000073">
    <property type="entry name" value="AB_hydrolase_1"/>
</dbReference>
<comment type="caution">
    <text evidence="2">The sequence shown here is derived from an EMBL/GenBank/DDBJ whole genome shotgun (WGS) entry which is preliminary data.</text>
</comment>
<dbReference type="Proteomes" id="UP000535543">
    <property type="component" value="Unassembled WGS sequence"/>
</dbReference>
<dbReference type="AlphaFoldDB" id="A0A848KIB2"/>
<dbReference type="InterPro" id="IPR022742">
    <property type="entry name" value="Hydrolase_4"/>
</dbReference>
<dbReference type="GO" id="GO:0046503">
    <property type="term" value="P:glycerolipid catabolic process"/>
    <property type="evidence" value="ECO:0007669"/>
    <property type="project" value="TreeGrafter"/>
</dbReference>
<reference evidence="2 3" key="2">
    <citation type="submission" date="2020-06" db="EMBL/GenBank/DDBJ databases">
        <title>Antribacter stalactiti gen. nov., sp. nov., a new member of the family Nacardiaceae isolated from a cave.</title>
        <authorList>
            <person name="Kim I.S."/>
        </authorList>
    </citation>
    <scope>NUCLEOTIDE SEQUENCE [LARGE SCALE GENOMIC DNA]</scope>
    <source>
        <strain evidence="2 3">YC2-7</strain>
    </source>
</reference>
<dbReference type="PRINTS" id="PR00111">
    <property type="entry name" value="ABHYDROLASE"/>
</dbReference>
<dbReference type="InterPro" id="IPR029058">
    <property type="entry name" value="AB_hydrolase_fold"/>
</dbReference>